<proteinExistence type="predicted"/>
<reference evidence="2" key="2">
    <citation type="submission" date="2022-01" db="EMBL/GenBank/DDBJ databases">
        <authorList>
            <person name="Yamashiro T."/>
            <person name="Shiraishi A."/>
            <person name="Satake H."/>
            <person name="Nakayama K."/>
        </authorList>
    </citation>
    <scope>NUCLEOTIDE SEQUENCE</scope>
</reference>
<sequence length="178" mass="20513">MFVVATIFVLNSSYYKVQGKPQVPCYFIFGDSLVDNGNNNSILQQIRGCLGTTWKKQLDLLKMDIISKTTAPYETRHHMEHYIKALCNPDVTMRFKIGRDVSLPECYVRSARNPLRDLGGKLASDRHNFAFYAGNMHMYLRKILLEYWDNKDADMKIMGPMPPGVANKMNYIQHLKSI</sequence>
<feature type="signal peptide" evidence="1">
    <location>
        <begin position="1"/>
        <end position="19"/>
    </location>
</feature>
<dbReference type="Proteomes" id="UP001151760">
    <property type="component" value="Unassembled WGS sequence"/>
</dbReference>
<dbReference type="InterPro" id="IPR004263">
    <property type="entry name" value="Exostosin"/>
</dbReference>
<feature type="non-terminal residue" evidence="2">
    <location>
        <position position="178"/>
    </location>
</feature>
<dbReference type="Gene3D" id="3.40.50.1110">
    <property type="entry name" value="SGNH hydrolase"/>
    <property type="match status" value="1"/>
</dbReference>
<keyword evidence="1" id="KW-0732">Signal</keyword>
<comment type="caution">
    <text evidence="2">The sequence shown here is derived from an EMBL/GenBank/DDBJ whole genome shotgun (WGS) entry which is preliminary data.</text>
</comment>
<name>A0ABQ5AL04_9ASTR</name>
<evidence type="ECO:0000256" key="1">
    <source>
        <dbReference type="SAM" id="SignalP"/>
    </source>
</evidence>
<dbReference type="EMBL" id="BQNB010012390">
    <property type="protein sequence ID" value="GJT02996.1"/>
    <property type="molecule type" value="Genomic_DNA"/>
</dbReference>
<protein>
    <submittedName>
        <fullName evidence="2">Probable glycosyltransferase</fullName>
    </submittedName>
</protein>
<reference evidence="2" key="1">
    <citation type="journal article" date="2022" name="Int. J. Mol. Sci.">
        <title>Draft Genome of Tanacetum Coccineum: Genomic Comparison of Closely Related Tanacetum-Family Plants.</title>
        <authorList>
            <person name="Yamashiro T."/>
            <person name="Shiraishi A."/>
            <person name="Nakayama K."/>
            <person name="Satake H."/>
        </authorList>
    </citation>
    <scope>NUCLEOTIDE SEQUENCE</scope>
</reference>
<accession>A0ABQ5AL04</accession>
<organism evidence="2 3">
    <name type="scientific">Tanacetum coccineum</name>
    <dbReference type="NCBI Taxonomy" id="301880"/>
    <lineage>
        <taxon>Eukaryota</taxon>
        <taxon>Viridiplantae</taxon>
        <taxon>Streptophyta</taxon>
        <taxon>Embryophyta</taxon>
        <taxon>Tracheophyta</taxon>
        <taxon>Spermatophyta</taxon>
        <taxon>Magnoliopsida</taxon>
        <taxon>eudicotyledons</taxon>
        <taxon>Gunneridae</taxon>
        <taxon>Pentapetalae</taxon>
        <taxon>asterids</taxon>
        <taxon>campanulids</taxon>
        <taxon>Asterales</taxon>
        <taxon>Asteraceae</taxon>
        <taxon>Asteroideae</taxon>
        <taxon>Anthemideae</taxon>
        <taxon>Anthemidinae</taxon>
        <taxon>Tanacetum</taxon>
    </lineage>
</organism>
<dbReference type="PANTHER" id="PTHR11062:SF210">
    <property type="entry name" value="EXOSTOSIN FAMILY PROTEIN"/>
    <property type="match status" value="1"/>
</dbReference>
<dbReference type="InterPro" id="IPR036514">
    <property type="entry name" value="SGNH_hydro_sf"/>
</dbReference>
<keyword evidence="3" id="KW-1185">Reference proteome</keyword>
<feature type="chain" id="PRO_5045991644" evidence="1">
    <location>
        <begin position="20"/>
        <end position="178"/>
    </location>
</feature>
<evidence type="ECO:0000313" key="2">
    <source>
        <dbReference type="EMBL" id="GJT02996.1"/>
    </source>
</evidence>
<gene>
    <name evidence="2" type="ORF">Tco_0824165</name>
</gene>
<dbReference type="PANTHER" id="PTHR11062">
    <property type="entry name" value="EXOSTOSIN HEPARAN SULFATE GLYCOSYLTRANSFERASE -RELATED"/>
    <property type="match status" value="1"/>
</dbReference>
<evidence type="ECO:0000313" key="3">
    <source>
        <dbReference type="Proteomes" id="UP001151760"/>
    </source>
</evidence>